<gene>
    <name evidence="5" type="ORF">LG71_27700</name>
    <name evidence="6" type="ORF">QEG54_005334</name>
</gene>
<dbReference type="AlphaFoldDB" id="A0A142I4G6"/>
<evidence type="ECO:0000259" key="3">
    <source>
        <dbReference type="Pfam" id="PF13750"/>
    </source>
</evidence>
<feature type="domain" description="Ig-like" evidence="3">
    <location>
        <begin position="544"/>
        <end position="700"/>
    </location>
</feature>
<keyword evidence="1" id="KW-0732">Signal</keyword>
<reference evidence="5" key="1">
    <citation type="submission" date="2016-03" db="EMBL/GenBank/DDBJ databases">
        <authorList>
            <person name="Ploux O."/>
        </authorList>
    </citation>
    <scope>NUCLEOTIDE SEQUENCE</scope>
    <source>
        <strain evidence="5">FB2</strain>
        <plasmid evidence="5">pFB2.1</plasmid>
    </source>
</reference>
<protein>
    <submittedName>
        <fullName evidence="6">Ig-like domain repeat protein</fullName>
    </submittedName>
</protein>
<evidence type="ECO:0000259" key="2">
    <source>
        <dbReference type="Pfam" id="PF12245"/>
    </source>
</evidence>
<feature type="signal peptide" evidence="1">
    <location>
        <begin position="1"/>
        <end position="23"/>
    </location>
</feature>
<evidence type="ECO:0000256" key="1">
    <source>
        <dbReference type="SAM" id="SignalP"/>
    </source>
</evidence>
<dbReference type="EMBL" id="CP014776">
    <property type="protein sequence ID" value="AMR39531.1"/>
    <property type="molecule type" value="Genomic_DNA"/>
</dbReference>
<accession>A0A142I4G6</accession>
<dbReference type="RefSeq" id="WP_004196698.1">
    <property type="nucleotide sequence ID" value="NZ_CACVCI010000004.1"/>
</dbReference>
<evidence type="ECO:0000313" key="6">
    <source>
        <dbReference type="EMBL" id="EML1474495.1"/>
    </source>
</evidence>
<geneLocation type="plasmid" evidence="5">
    <name>pFB2.1</name>
</geneLocation>
<dbReference type="InterPro" id="IPR022038">
    <property type="entry name" value="Ig-like_bact"/>
</dbReference>
<keyword evidence="5" id="KW-0614">Plasmid</keyword>
<feature type="chain" id="PRO_5007497255" evidence="1">
    <location>
        <begin position="24"/>
        <end position="801"/>
    </location>
</feature>
<dbReference type="EMBL" id="ABLOKC030000054">
    <property type="protein sequence ID" value="EML1474495.1"/>
    <property type="molecule type" value="Genomic_DNA"/>
</dbReference>
<dbReference type="InterPro" id="IPR025429">
    <property type="entry name" value="DUF4165"/>
</dbReference>
<dbReference type="Pfam" id="PF13750">
    <property type="entry name" value="Big_3_3"/>
    <property type="match status" value="1"/>
</dbReference>
<proteinExistence type="predicted"/>
<name>A0A142I4G6_PLUGE</name>
<evidence type="ECO:0000259" key="4">
    <source>
        <dbReference type="Pfam" id="PF13752"/>
    </source>
</evidence>
<organism evidence="5">
    <name type="scientific">Pluralibacter gergoviae</name>
    <name type="common">Enterobacter gergoviae</name>
    <dbReference type="NCBI Taxonomy" id="61647"/>
    <lineage>
        <taxon>Bacteria</taxon>
        <taxon>Pseudomonadati</taxon>
        <taxon>Pseudomonadota</taxon>
        <taxon>Gammaproteobacteria</taxon>
        <taxon>Enterobacterales</taxon>
        <taxon>Enterobacteriaceae</taxon>
        <taxon>Pluralibacter</taxon>
    </lineage>
</organism>
<reference evidence="6" key="2">
    <citation type="submission" date="2024-02" db="EMBL/GenBank/DDBJ databases">
        <authorList>
            <consortium name="Clinical and Environmental Microbiology Branch: Whole genome sequencing antimicrobial resistance pathogens in the healthcare setting"/>
        </authorList>
    </citation>
    <scope>NUCLEOTIDE SEQUENCE</scope>
    <source>
        <strain evidence="6">2021DK-00143</strain>
    </source>
</reference>
<evidence type="ECO:0000313" key="5">
    <source>
        <dbReference type="EMBL" id="AMR39531.1"/>
    </source>
</evidence>
<dbReference type="Pfam" id="PF12245">
    <property type="entry name" value="Big_3_2"/>
    <property type="match status" value="1"/>
</dbReference>
<feature type="domain" description="Ig-like" evidence="2">
    <location>
        <begin position="140"/>
        <end position="264"/>
    </location>
</feature>
<dbReference type="Pfam" id="PF13752">
    <property type="entry name" value="DUF4165"/>
    <property type="match status" value="1"/>
</dbReference>
<sequence>MKINLQTTLILIALSAFSLPSYARVYEYVFKDVYGTDKSVSAEAGILNTNEKIQVRIISGLDRKIQVTVKKDNVGVYSFTTESVTVNDRIKASTGEEFYGKTLTLPPLSDGSYVITSDILNTQNTVIDSTSHNFIIDTVGPLSDNLSVDQNPGYDMVLTGERWELGLGAEAKLYLNVKNVKSATGFDKATIQVIKPDDTVFSTTDMVYDSGSASLSIPWTKGNMSRSSWMPVSNADVEYRFRVTLYDKAGNHKVLPDQKFIFDSDLGEYTLFAVYDPTSKTSVVPGFSEGYIAYKPGMTVNQNPLTLVYRVPSNNRREYSKAGLKFGTIISEANGYSYVSAKTAYKVAYVIHNGYQWGGGSLSYNINLGSEAPASPAAPEVWLTSDIKGEMNAGSYLWDSKDLPVKFSSVKITASPRNYGQRAMSGNTEICQIPAGETECTGAVSWSIPKSGNGITTYFFRLTDMDKTLSSVTVEKRHHWNTDLLPKITGYSYQEENKTVLLFVTQPGRGKFRDLLQLKSAALIDSDTGDQLLSGIQTALSGEDYTYSFDLSKLAEGKYNLGFLAKDSFNNETSSPFINLINDKTPPVVNFKYENAPLSPGATVFGLENISITLNDELTAPSLVRLELKGGPASDSVILGFNQNTDGSYTPDYPRLFPSLDANTDKYTLTAYATDAKGNTTQKSIQFAYYPKNLVTLEKLKTLGVVKALKTSDNTPLAVMRTGQLRRNDGSLAKGIQTANITVRKDADYAINILGNVIHPGETKEIQIDLGTGENSTVPIFTAENGSTGESNFIIEFPQIK</sequence>
<feature type="domain" description="DUF4165" evidence="4">
    <location>
        <begin position="22"/>
        <end position="138"/>
    </location>
</feature>